<protein>
    <submittedName>
        <fullName evidence="1">Uncharacterized protein</fullName>
    </submittedName>
</protein>
<evidence type="ECO:0000313" key="2">
    <source>
        <dbReference type="Proteomes" id="UP000183287"/>
    </source>
</evidence>
<proteinExistence type="predicted"/>
<evidence type="ECO:0000313" key="1">
    <source>
        <dbReference type="EMBL" id="SFM54376.1"/>
    </source>
</evidence>
<accession>A0A1I4RQB9</accession>
<sequence length="263" mass="29732">MSMAAKDLSRQELLGRLRSALEKDTQKATYKCFNKKLSTLKKGQLNVFFTDIANLTYAILRIERVDQQEFQRKCSAMADSLDEISLFIGGNVKLPLSHGVKEEADEDQIVDIGIPAKFSNTILYMRRCLPPVARNISPKEVDLKKETRKALKSIDSEYASRRASLAHMLPLLADDLREFAKTPLYNWDGLPTSYSSQLNTSGNINTALVYGLADFLSESILKIKSDTFLAQLISILLDQNWDRTRVKNILASRFKKNSGTKFE</sequence>
<organism evidence="1 2">
    <name type="scientific">Nitrosomonas communis</name>
    <dbReference type="NCBI Taxonomy" id="44574"/>
    <lineage>
        <taxon>Bacteria</taxon>
        <taxon>Pseudomonadati</taxon>
        <taxon>Pseudomonadota</taxon>
        <taxon>Betaproteobacteria</taxon>
        <taxon>Nitrosomonadales</taxon>
        <taxon>Nitrosomonadaceae</taxon>
        <taxon>Nitrosomonas</taxon>
    </lineage>
</organism>
<dbReference type="EMBL" id="FOUB01000034">
    <property type="protein sequence ID" value="SFM54376.1"/>
    <property type="molecule type" value="Genomic_DNA"/>
</dbReference>
<name>A0A1I4RQB9_9PROT</name>
<keyword evidence="2" id="KW-1185">Reference proteome</keyword>
<dbReference type="Proteomes" id="UP000183287">
    <property type="component" value="Unassembled WGS sequence"/>
</dbReference>
<reference evidence="2" key="1">
    <citation type="submission" date="2016-10" db="EMBL/GenBank/DDBJ databases">
        <authorList>
            <person name="Varghese N."/>
            <person name="Submissions S."/>
        </authorList>
    </citation>
    <scope>NUCLEOTIDE SEQUENCE [LARGE SCALE GENOMIC DNA]</scope>
    <source>
        <strain evidence="2">Nm44</strain>
    </source>
</reference>
<dbReference type="AlphaFoldDB" id="A0A1I4RQB9"/>
<gene>
    <name evidence="1" type="ORF">SAMN05421863_103435</name>
</gene>